<keyword evidence="1" id="KW-0456">Lyase</keyword>
<evidence type="ECO:0000313" key="3">
    <source>
        <dbReference type="Proteomes" id="UP000178449"/>
    </source>
</evidence>
<dbReference type="AlphaFoldDB" id="A0A1F6G841"/>
<dbReference type="Pfam" id="PF07977">
    <property type="entry name" value="FabA"/>
    <property type="match status" value="1"/>
</dbReference>
<dbReference type="Gene3D" id="3.10.129.10">
    <property type="entry name" value="Hotdog Thioesterase"/>
    <property type="match status" value="2"/>
</dbReference>
<sequence>MPTNSNVSFSAEQIEAFATGSLAHCFGTPYDIYQSRQVPRTPNGDLKLISRVTEVKGTPGNFREKSQLTAEYDVPADAWYLTQNSAPVVPYSILMEIGLQPCGFLATYMQCPLIYKDLDLYFRNLDAEAALLENLDLRGETITAKAKLTSMAASSQTIIVQFDFQLKAKGKTFFLGNTSFGYFTGDALKTQLGLDQGRRILPWFKENKVPLIQAKNLNLTQAETRDQFFTSSAEQPHYHLNSDQLNYLDHLLIFAEGGVAGKGYIQAQKKNDPNSWYYPCHFRGDPVMPGSLGVEAIIESIKAFAIQQGLGSQFANPQFVHKLGKVQWKYRGQIIQQDQLLSLETHVKSIEQRKGQIDILTDASLWKDGLRIYQVKDIGISILDVPKTLD</sequence>
<name>A0A1F6G841_9PROT</name>
<reference evidence="2 3" key="1">
    <citation type="journal article" date="2016" name="Nat. Commun.">
        <title>Thousands of microbial genomes shed light on interconnected biogeochemical processes in an aquifer system.</title>
        <authorList>
            <person name="Anantharaman K."/>
            <person name="Brown C.T."/>
            <person name="Hug L.A."/>
            <person name="Sharon I."/>
            <person name="Castelle C.J."/>
            <person name="Probst A.J."/>
            <person name="Thomas B.C."/>
            <person name="Singh A."/>
            <person name="Wilkins M.J."/>
            <person name="Karaoz U."/>
            <person name="Brodie E.L."/>
            <person name="Williams K.H."/>
            <person name="Hubbard S.S."/>
            <person name="Banfield J.F."/>
        </authorList>
    </citation>
    <scope>NUCLEOTIDE SEQUENCE [LARGE SCALE GENOMIC DNA]</scope>
</reference>
<comment type="caution">
    <text evidence="2">The sequence shown here is derived from an EMBL/GenBank/DDBJ whole genome shotgun (WGS) entry which is preliminary data.</text>
</comment>
<dbReference type="EMBL" id="MFNE01000040">
    <property type="protein sequence ID" value="OGG94283.1"/>
    <property type="molecule type" value="Genomic_DNA"/>
</dbReference>
<dbReference type="GO" id="GO:0006633">
    <property type="term" value="P:fatty acid biosynthetic process"/>
    <property type="evidence" value="ECO:0007669"/>
    <property type="project" value="UniProtKB-UniPathway"/>
</dbReference>
<evidence type="ECO:0000313" key="2">
    <source>
        <dbReference type="EMBL" id="OGG94283.1"/>
    </source>
</evidence>
<dbReference type="Proteomes" id="UP000178449">
    <property type="component" value="Unassembled WGS sequence"/>
</dbReference>
<dbReference type="PANTHER" id="PTHR30272">
    <property type="entry name" value="3-HYDROXYACYL-[ACYL-CARRIER-PROTEIN] DEHYDRATASE"/>
    <property type="match status" value="1"/>
</dbReference>
<dbReference type="GO" id="GO:0016829">
    <property type="term" value="F:lyase activity"/>
    <property type="evidence" value="ECO:0007669"/>
    <property type="project" value="UniProtKB-KW"/>
</dbReference>
<dbReference type="PANTHER" id="PTHR30272:SF8">
    <property type="entry name" value="3-HYDROXYDECANOYL-[ACYL-CARRIER-PROTEIN] DEHYDRATASE"/>
    <property type="match status" value="1"/>
</dbReference>
<proteinExistence type="predicted"/>
<protein>
    <submittedName>
        <fullName evidence="2">Uncharacterized protein</fullName>
    </submittedName>
</protein>
<dbReference type="InterPro" id="IPR029069">
    <property type="entry name" value="HotDog_dom_sf"/>
</dbReference>
<gene>
    <name evidence="2" type="ORF">A2527_14580</name>
</gene>
<dbReference type="SUPFAM" id="SSF54637">
    <property type="entry name" value="Thioesterase/thiol ester dehydrase-isomerase"/>
    <property type="match status" value="2"/>
</dbReference>
<accession>A0A1F6G841</accession>
<dbReference type="InterPro" id="IPR013114">
    <property type="entry name" value="FabA_FabZ"/>
</dbReference>
<organism evidence="2 3">
    <name type="scientific">Candidatus Lambdaproteobacteria bacterium RIFOXYD2_FULL_50_16</name>
    <dbReference type="NCBI Taxonomy" id="1817772"/>
    <lineage>
        <taxon>Bacteria</taxon>
        <taxon>Pseudomonadati</taxon>
        <taxon>Pseudomonadota</taxon>
        <taxon>Candidatus Lambdaproteobacteria</taxon>
    </lineage>
</organism>
<evidence type="ECO:0000256" key="1">
    <source>
        <dbReference type="ARBA" id="ARBA00023239"/>
    </source>
</evidence>
<dbReference type="UniPathway" id="UPA00094"/>
<dbReference type="STRING" id="1817772.A2527_14580"/>